<sequence>MIKDTPSMPNWKHLSVAVVGGGIGGMSVAIALRRAGHSVTIYERSDFAGEVGASVSCAANGTRWLHEWDVDVAKGDPVVLKKLINRDWKTGEPVSVYDLDDYEKRWGFVYNMFHRQYMHAMLKDTAMGEDGEGEPVKLLVKHKCTSIDIPNGTITFANGVTVKHDLIVGADGIGSVVRGILGIHPEKKPSDQSCLHCNVTTEEAVKAGLVDYSQNSALEYWGGQEGKWDKIVLSPCNGGKLLSYYCFFPREQGDYTTQAWGSDSLPVEDLLKPYPQLDSQVLGHLAIGKEIQPWRLWVHQPYPYIHKGNVCLLGDAGHPMMPHQSQGACMAIEDAAALGILFSKRYFNGDIAQSLSVYEKVRLPRATRVQAAAAKAAYNINERIGFSVNKDVSTYKVENEKEVLTIEEMNTYDMYKDIEEKLAKEKGDKYDGFINGLPVGLVLPNGVTIGA</sequence>
<dbReference type="Proteomes" id="UP000537989">
    <property type="component" value="Unassembled WGS sequence"/>
</dbReference>
<keyword evidence="6" id="KW-0472">Membrane</keyword>
<comment type="caution">
    <text evidence="9">The sequence shown here is derived from an EMBL/GenBank/DDBJ whole genome shotgun (WGS) entry which is preliminary data.</text>
</comment>
<evidence type="ECO:0000256" key="3">
    <source>
        <dbReference type="ARBA" id="ARBA00022827"/>
    </source>
</evidence>
<dbReference type="Pfam" id="PF01494">
    <property type="entry name" value="FAD_binding_3"/>
    <property type="match status" value="1"/>
</dbReference>
<evidence type="ECO:0000256" key="1">
    <source>
        <dbReference type="ARBA" id="ARBA00007992"/>
    </source>
</evidence>
<dbReference type="InterPro" id="IPR002938">
    <property type="entry name" value="FAD-bd"/>
</dbReference>
<evidence type="ECO:0000259" key="7">
    <source>
        <dbReference type="Pfam" id="PF01266"/>
    </source>
</evidence>
<feature type="domain" description="FAD dependent oxidoreductase" evidence="7">
    <location>
        <begin position="16"/>
        <end position="57"/>
    </location>
</feature>
<evidence type="ECO:0000259" key="8">
    <source>
        <dbReference type="Pfam" id="PF01494"/>
    </source>
</evidence>
<feature type="transmembrane region" description="Helical" evidence="6">
    <location>
        <begin position="14"/>
        <end position="32"/>
    </location>
</feature>
<dbReference type="AlphaFoldDB" id="A0AAN5Z6Q3"/>
<dbReference type="Pfam" id="PF01266">
    <property type="entry name" value="DAO"/>
    <property type="match status" value="1"/>
</dbReference>
<keyword evidence="5" id="KW-0503">Monooxygenase</keyword>
<gene>
    <name evidence="9" type="ORF">FAUST_8063</name>
</gene>
<proteinExistence type="inferred from homology"/>
<dbReference type="PANTHER" id="PTHR13789:SF172">
    <property type="entry name" value="HYDROXYLASE, PUTATIVE (AFU_ORTHOLOGUE AFUA_1G12410)-RELATED"/>
    <property type="match status" value="1"/>
</dbReference>
<dbReference type="GO" id="GO:0004497">
    <property type="term" value="F:monooxygenase activity"/>
    <property type="evidence" value="ECO:0007669"/>
    <property type="project" value="UniProtKB-KW"/>
</dbReference>
<evidence type="ECO:0000256" key="6">
    <source>
        <dbReference type="SAM" id="Phobius"/>
    </source>
</evidence>
<keyword evidence="6" id="KW-0812">Transmembrane</keyword>
<evidence type="ECO:0000313" key="9">
    <source>
        <dbReference type="EMBL" id="KAF5233627.1"/>
    </source>
</evidence>
<evidence type="ECO:0000256" key="4">
    <source>
        <dbReference type="ARBA" id="ARBA00023002"/>
    </source>
</evidence>
<name>A0AAN5Z6Q3_FUSAU</name>
<evidence type="ECO:0000313" key="10">
    <source>
        <dbReference type="Proteomes" id="UP000537989"/>
    </source>
</evidence>
<dbReference type="EMBL" id="JAAMOD010000250">
    <property type="protein sequence ID" value="KAF5233627.1"/>
    <property type="molecule type" value="Genomic_DNA"/>
</dbReference>
<feature type="domain" description="FAD-binding" evidence="8">
    <location>
        <begin position="161"/>
        <end position="370"/>
    </location>
</feature>
<accession>A0AAN5Z6Q3</accession>
<organism evidence="9 10">
    <name type="scientific">Fusarium austroamericanum</name>
    <dbReference type="NCBI Taxonomy" id="282268"/>
    <lineage>
        <taxon>Eukaryota</taxon>
        <taxon>Fungi</taxon>
        <taxon>Dikarya</taxon>
        <taxon>Ascomycota</taxon>
        <taxon>Pezizomycotina</taxon>
        <taxon>Sordariomycetes</taxon>
        <taxon>Hypocreomycetidae</taxon>
        <taxon>Hypocreales</taxon>
        <taxon>Nectriaceae</taxon>
        <taxon>Fusarium</taxon>
    </lineage>
</organism>
<keyword evidence="3" id="KW-0274">FAD</keyword>
<keyword evidence="2" id="KW-0285">Flavoprotein</keyword>
<evidence type="ECO:0008006" key="11">
    <source>
        <dbReference type="Google" id="ProtNLM"/>
    </source>
</evidence>
<dbReference type="PANTHER" id="PTHR13789">
    <property type="entry name" value="MONOOXYGENASE"/>
    <property type="match status" value="1"/>
</dbReference>
<dbReference type="InterPro" id="IPR036188">
    <property type="entry name" value="FAD/NAD-bd_sf"/>
</dbReference>
<dbReference type="PRINTS" id="PR00420">
    <property type="entry name" value="RNGMNOXGNASE"/>
</dbReference>
<reference evidence="9 10" key="1">
    <citation type="submission" date="2020-02" db="EMBL/GenBank/DDBJ databases">
        <title>Identification and distribution of gene clusters putatively required for synthesis of sphingolipid metabolism inhibitors in phylogenetically diverse species of the filamentous fungus Fusarium.</title>
        <authorList>
            <person name="Kim H.-S."/>
            <person name="Busman M."/>
            <person name="Brown D.W."/>
            <person name="Divon H."/>
            <person name="Uhlig S."/>
            <person name="Proctor R.H."/>
        </authorList>
    </citation>
    <scope>NUCLEOTIDE SEQUENCE [LARGE SCALE GENOMIC DNA]</scope>
    <source>
        <strain evidence="9 10">NRRL 2903</strain>
    </source>
</reference>
<evidence type="ECO:0000256" key="2">
    <source>
        <dbReference type="ARBA" id="ARBA00022630"/>
    </source>
</evidence>
<dbReference type="InterPro" id="IPR050493">
    <property type="entry name" value="FAD-dep_Monooxygenase_BioMet"/>
</dbReference>
<dbReference type="SUPFAM" id="SSF51905">
    <property type="entry name" value="FAD/NAD(P)-binding domain"/>
    <property type="match status" value="1"/>
</dbReference>
<dbReference type="Gene3D" id="3.50.50.60">
    <property type="entry name" value="FAD/NAD(P)-binding domain"/>
    <property type="match status" value="1"/>
</dbReference>
<keyword evidence="10" id="KW-1185">Reference proteome</keyword>
<comment type="similarity">
    <text evidence="1">Belongs to the paxM FAD-dependent monooxygenase family.</text>
</comment>
<evidence type="ECO:0000256" key="5">
    <source>
        <dbReference type="ARBA" id="ARBA00023033"/>
    </source>
</evidence>
<dbReference type="SUPFAM" id="SSF54373">
    <property type="entry name" value="FAD-linked reductases, C-terminal domain"/>
    <property type="match status" value="1"/>
</dbReference>
<dbReference type="FunFam" id="3.50.50.60:FF:000201">
    <property type="entry name" value="Salicylate hydroxylase protein"/>
    <property type="match status" value="1"/>
</dbReference>
<protein>
    <recommendedName>
        <fullName evidence="11">FAD-binding domain-containing protein</fullName>
    </recommendedName>
</protein>
<dbReference type="InterPro" id="IPR006076">
    <property type="entry name" value="FAD-dep_OxRdtase"/>
</dbReference>
<keyword evidence="4" id="KW-0560">Oxidoreductase</keyword>
<dbReference type="GO" id="GO:0071949">
    <property type="term" value="F:FAD binding"/>
    <property type="evidence" value="ECO:0007669"/>
    <property type="project" value="InterPro"/>
</dbReference>
<keyword evidence="6" id="KW-1133">Transmembrane helix</keyword>